<dbReference type="AlphaFoldDB" id="A0A6J1CSB9"/>
<dbReference type="Proteomes" id="UP000504603">
    <property type="component" value="Unplaced"/>
</dbReference>
<evidence type="ECO:0000313" key="2">
    <source>
        <dbReference type="Proteomes" id="UP000504603"/>
    </source>
</evidence>
<dbReference type="GeneID" id="111013747"/>
<proteinExistence type="predicted"/>
<sequence length="100" mass="11555">MSAVDDERRLYECARKYQIIVKQFDQLIEMMDNKTKATRLSKRRRKSSSLRASDSSTIAAQPTPSCQQNYNDDDAFVQTITRFLHELRTDPSELDSSTCT</sequence>
<dbReference type="RefSeq" id="XP_022143962.1">
    <property type="nucleotide sequence ID" value="XM_022288270.1"/>
</dbReference>
<feature type="compositionally biased region" description="Polar residues" evidence="1">
    <location>
        <begin position="57"/>
        <end position="70"/>
    </location>
</feature>
<feature type="region of interest" description="Disordered" evidence="1">
    <location>
        <begin position="36"/>
        <end position="71"/>
    </location>
</feature>
<dbReference type="KEGG" id="mcha:111013747"/>
<dbReference type="OrthoDB" id="1703264at2759"/>
<evidence type="ECO:0000256" key="1">
    <source>
        <dbReference type="SAM" id="MobiDB-lite"/>
    </source>
</evidence>
<name>A0A6J1CSB9_MOMCH</name>
<organism evidence="2 3">
    <name type="scientific">Momordica charantia</name>
    <name type="common">Bitter gourd</name>
    <name type="synonym">Balsam pear</name>
    <dbReference type="NCBI Taxonomy" id="3673"/>
    <lineage>
        <taxon>Eukaryota</taxon>
        <taxon>Viridiplantae</taxon>
        <taxon>Streptophyta</taxon>
        <taxon>Embryophyta</taxon>
        <taxon>Tracheophyta</taxon>
        <taxon>Spermatophyta</taxon>
        <taxon>Magnoliopsida</taxon>
        <taxon>eudicotyledons</taxon>
        <taxon>Gunneridae</taxon>
        <taxon>Pentapetalae</taxon>
        <taxon>rosids</taxon>
        <taxon>fabids</taxon>
        <taxon>Cucurbitales</taxon>
        <taxon>Cucurbitaceae</taxon>
        <taxon>Momordiceae</taxon>
        <taxon>Momordica</taxon>
    </lineage>
</organism>
<gene>
    <name evidence="3" type="primary">LOC111013747</name>
</gene>
<protein>
    <submittedName>
        <fullName evidence="3">Uncharacterized protein LOC111013747</fullName>
    </submittedName>
</protein>
<evidence type="ECO:0000313" key="3">
    <source>
        <dbReference type="RefSeq" id="XP_022143962.1"/>
    </source>
</evidence>
<reference evidence="3" key="1">
    <citation type="submission" date="2025-08" db="UniProtKB">
        <authorList>
            <consortium name="RefSeq"/>
        </authorList>
    </citation>
    <scope>IDENTIFICATION</scope>
    <source>
        <strain evidence="3">OHB3-1</strain>
    </source>
</reference>
<keyword evidence="2" id="KW-1185">Reference proteome</keyword>
<accession>A0A6J1CSB9</accession>
<feature type="compositionally biased region" description="Basic residues" evidence="1">
    <location>
        <begin position="36"/>
        <end position="48"/>
    </location>
</feature>